<protein>
    <submittedName>
        <fullName evidence="3">S-adenosyl-L-methionine-dependent methyltransferase</fullName>
    </submittedName>
</protein>
<evidence type="ECO:0000313" key="3">
    <source>
        <dbReference type="EMBL" id="OAQ22655.1"/>
    </source>
</evidence>
<dbReference type="EMBL" id="KV442149">
    <property type="protein sequence ID" value="OAQ22655.1"/>
    <property type="molecule type" value="Genomic_DNA"/>
</dbReference>
<dbReference type="InterPro" id="IPR029063">
    <property type="entry name" value="SAM-dependent_MTases_sf"/>
</dbReference>
<accession>A0A197JC29</accession>
<proteinExistence type="predicted"/>
<dbReference type="PANTHER" id="PTHR43861">
    <property type="entry name" value="TRANS-ACONITATE 2-METHYLTRANSFERASE-RELATED"/>
    <property type="match status" value="1"/>
</dbReference>
<dbReference type="STRING" id="1314771.A0A197JC29"/>
<dbReference type="Gene3D" id="3.40.50.150">
    <property type="entry name" value="Vaccinia Virus protein VP39"/>
    <property type="match status" value="1"/>
</dbReference>
<dbReference type="GO" id="GO:0008168">
    <property type="term" value="F:methyltransferase activity"/>
    <property type="evidence" value="ECO:0007669"/>
    <property type="project" value="UniProtKB-KW"/>
</dbReference>
<reference evidence="3 4" key="1">
    <citation type="submission" date="2016-05" db="EMBL/GenBank/DDBJ databases">
        <title>Genome sequencing reveals origins of a unique bacterial endosymbiosis in the earliest lineages of terrestrial Fungi.</title>
        <authorList>
            <consortium name="DOE Joint Genome Institute"/>
            <person name="Uehling J."/>
            <person name="Gryganskyi A."/>
            <person name="Hameed K."/>
            <person name="Tschaplinski T."/>
            <person name="Misztal P."/>
            <person name="Wu S."/>
            <person name="Desiro A."/>
            <person name="Vande Pol N."/>
            <person name="Du Z.-Y."/>
            <person name="Zienkiewicz A."/>
            <person name="Zienkiewicz K."/>
            <person name="Morin E."/>
            <person name="Tisserant E."/>
            <person name="Splivallo R."/>
            <person name="Hainaut M."/>
            <person name="Henrissat B."/>
            <person name="Ohm R."/>
            <person name="Kuo A."/>
            <person name="Yan J."/>
            <person name="Lipzen A."/>
            <person name="Nolan M."/>
            <person name="Labutti K."/>
            <person name="Barry K."/>
            <person name="Goldstein A."/>
            <person name="Labbe J."/>
            <person name="Schadt C."/>
            <person name="Tuskan G."/>
            <person name="Grigoriev I."/>
            <person name="Martin F."/>
            <person name="Vilgalys R."/>
            <person name="Bonito G."/>
        </authorList>
    </citation>
    <scope>NUCLEOTIDE SEQUENCE [LARGE SCALE GENOMIC DNA]</scope>
    <source>
        <strain evidence="3 4">AG-77</strain>
    </source>
</reference>
<evidence type="ECO:0000256" key="2">
    <source>
        <dbReference type="SAM" id="MobiDB-lite"/>
    </source>
</evidence>
<sequence>MSSIQDKNNEHFNNKAHEYDNIPMAKEMTAKASETILAAYTASTSEEHVRNSTVLDFGCGTGLAAFLVAEKVAHLVGVDASSGMLEYLHKKLDTLPELASLKAANKIHTVNHLVTDASPLPEPEFTKYLGGENGGFDMVFSNYVLHHIEDVQGVIDTLGKKIVKRGGWVIVLDFEGHHVHGGVDHGHEHHGHDHGHSHGHGHDHAAHAHGHDHGHDHGHGHGHHDHSHSHGHAHGDKKHEHEGLVKVDDIYKDEEGKPLEYVAHKGGFNPENMAEIFTKAGLVDVSATRSFGFFRDLRGTQVWTDVLIAKGRRP</sequence>
<gene>
    <name evidence="3" type="ORF">K457DRAFT_143286</name>
</gene>
<dbReference type="Pfam" id="PF13489">
    <property type="entry name" value="Methyltransf_23"/>
    <property type="match status" value="1"/>
</dbReference>
<evidence type="ECO:0000256" key="1">
    <source>
        <dbReference type="ARBA" id="ARBA00022679"/>
    </source>
</evidence>
<feature type="compositionally biased region" description="Basic and acidic residues" evidence="2">
    <location>
        <begin position="182"/>
        <end position="219"/>
    </location>
</feature>
<feature type="region of interest" description="Disordered" evidence="2">
    <location>
        <begin position="182"/>
        <end position="240"/>
    </location>
</feature>
<feature type="compositionally biased region" description="Basic residues" evidence="2">
    <location>
        <begin position="220"/>
        <end position="232"/>
    </location>
</feature>
<keyword evidence="1 3" id="KW-0808">Transferase</keyword>
<keyword evidence="4" id="KW-1185">Reference proteome</keyword>
<dbReference type="GO" id="GO:0032259">
    <property type="term" value="P:methylation"/>
    <property type="evidence" value="ECO:0007669"/>
    <property type="project" value="UniProtKB-KW"/>
</dbReference>
<organism evidence="3 4">
    <name type="scientific">Linnemannia elongata AG-77</name>
    <dbReference type="NCBI Taxonomy" id="1314771"/>
    <lineage>
        <taxon>Eukaryota</taxon>
        <taxon>Fungi</taxon>
        <taxon>Fungi incertae sedis</taxon>
        <taxon>Mucoromycota</taxon>
        <taxon>Mortierellomycotina</taxon>
        <taxon>Mortierellomycetes</taxon>
        <taxon>Mortierellales</taxon>
        <taxon>Mortierellaceae</taxon>
        <taxon>Linnemannia</taxon>
    </lineage>
</organism>
<dbReference type="PANTHER" id="PTHR43861:SF3">
    <property type="entry name" value="PUTATIVE (AFU_ORTHOLOGUE AFUA_2G14390)-RELATED"/>
    <property type="match status" value="1"/>
</dbReference>
<dbReference type="OrthoDB" id="3647at2759"/>
<dbReference type="CDD" id="cd02440">
    <property type="entry name" value="AdoMet_MTases"/>
    <property type="match status" value="1"/>
</dbReference>
<evidence type="ECO:0000313" key="4">
    <source>
        <dbReference type="Proteomes" id="UP000078512"/>
    </source>
</evidence>
<keyword evidence="3" id="KW-0489">Methyltransferase</keyword>
<name>A0A197JC29_9FUNG</name>
<dbReference type="AlphaFoldDB" id="A0A197JC29"/>
<dbReference type="Proteomes" id="UP000078512">
    <property type="component" value="Unassembled WGS sequence"/>
</dbReference>
<dbReference type="SUPFAM" id="SSF53335">
    <property type="entry name" value="S-adenosyl-L-methionine-dependent methyltransferases"/>
    <property type="match status" value="1"/>
</dbReference>